<keyword evidence="9" id="KW-0496">Mitochondrion</keyword>
<dbReference type="Proteomes" id="UP001632038">
    <property type="component" value="Unassembled WGS sequence"/>
</dbReference>
<keyword evidence="5" id="KW-0679">Respiratory chain</keyword>
<evidence type="ECO:0000313" key="14">
    <source>
        <dbReference type="Proteomes" id="UP001632038"/>
    </source>
</evidence>
<evidence type="ECO:0000256" key="10">
    <source>
        <dbReference type="ARBA" id="ARBA00023136"/>
    </source>
</evidence>
<keyword evidence="7" id="KW-0249">Electron transport</keyword>
<evidence type="ECO:0000256" key="1">
    <source>
        <dbReference type="ARBA" id="ARBA00004443"/>
    </source>
</evidence>
<evidence type="ECO:0000256" key="8">
    <source>
        <dbReference type="ARBA" id="ARBA00022990"/>
    </source>
</evidence>
<evidence type="ECO:0000256" key="11">
    <source>
        <dbReference type="ARBA" id="ARBA00030192"/>
    </source>
</evidence>
<evidence type="ECO:0000256" key="12">
    <source>
        <dbReference type="ARBA" id="ARBA00032528"/>
    </source>
</evidence>
<dbReference type="EMBL" id="JAVIJP010000066">
    <property type="protein sequence ID" value="KAL3620992.1"/>
    <property type="molecule type" value="Genomic_DNA"/>
</dbReference>
<keyword evidence="6" id="KW-0999">Mitochondrion inner membrane</keyword>
<evidence type="ECO:0000256" key="2">
    <source>
        <dbReference type="ARBA" id="ARBA00009508"/>
    </source>
</evidence>
<reference evidence="14" key="1">
    <citation type="journal article" date="2024" name="IScience">
        <title>Strigolactones Initiate the Formation of Haustorium-like Structures in Castilleja.</title>
        <authorList>
            <person name="Buerger M."/>
            <person name="Peterson D."/>
            <person name="Chory J."/>
        </authorList>
    </citation>
    <scope>NUCLEOTIDE SEQUENCE [LARGE SCALE GENOMIC DNA]</scope>
</reference>
<accession>A0ABD3BUP3</accession>
<dbReference type="GO" id="GO:0005743">
    <property type="term" value="C:mitochondrial inner membrane"/>
    <property type="evidence" value="ECO:0007669"/>
    <property type="project" value="UniProtKB-SubCell"/>
</dbReference>
<dbReference type="GO" id="GO:0016301">
    <property type="term" value="F:kinase activity"/>
    <property type="evidence" value="ECO:0007669"/>
    <property type="project" value="UniProtKB-KW"/>
</dbReference>
<evidence type="ECO:0000256" key="4">
    <source>
        <dbReference type="ARBA" id="ARBA00022448"/>
    </source>
</evidence>
<name>A0ABD3BUP3_9LAMI</name>
<evidence type="ECO:0000313" key="13">
    <source>
        <dbReference type="EMBL" id="KAL3620992.1"/>
    </source>
</evidence>
<dbReference type="InterPro" id="IPR045292">
    <property type="entry name" value="Complex1_LYR_NDUFB9_LYRM3"/>
</dbReference>
<protein>
    <recommendedName>
        <fullName evidence="3">NADH dehydrogenase [ubiquinone] 1 beta subcomplex subunit 9</fullName>
    </recommendedName>
    <alternativeName>
        <fullName evidence="11">Complex I-B22</fullName>
    </alternativeName>
    <alternativeName>
        <fullName evidence="12">NADH-ubiquinone oxidoreductase B22 subunit</fullName>
    </alternativeName>
</protein>
<comment type="subcellular location">
    <subcellularLocation>
        <location evidence="1">Mitochondrion inner membrane</location>
        <topology evidence="1">Peripheral membrane protein</topology>
        <orientation evidence="1">Matrix side</orientation>
    </subcellularLocation>
</comment>
<evidence type="ECO:0000256" key="3">
    <source>
        <dbReference type="ARBA" id="ARBA00018684"/>
    </source>
</evidence>
<evidence type="ECO:0000256" key="6">
    <source>
        <dbReference type="ARBA" id="ARBA00022792"/>
    </source>
</evidence>
<keyword evidence="14" id="KW-1185">Reference proteome</keyword>
<proteinExistence type="inferred from homology"/>
<sequence>MASYLLLRATQKERVRILYRRALKDTLNWAVHRHLFYHDADALRERFETNKNVAQLGLFSGQEIGYVTSYAPPTALSDHPNSLFVKKGVARNGSPPWREDDKDGHYVFAIGDN</sequence>
<dbReference type="AlphaFoldDB" id="A0ABD3BUP3"/>
<comment type="similarity">
    <text evidence="2">Belongs to the complex I LYR family.</text>
</comment>
<evidence type="ECO:0000256" key="7">
    <source>
        <dbReference type="ARBA" id="ARBA00022982"/>
    </source>
</evidence>
<evidence type="ECO:0000256" key="9">
    <source>
        <dbReference type="ARBA" id="ARBA00023128"/>
    </source>
</evidence>
<keyword evidence="13" id="KW-0808">Transferase</keyword>
<keyword evidence="13" id="KW-0418">Kinase</keyword>
<dbReference type="CDD" id="cd20263">
    <property type="entry name" value="Complex1_LYR_NDUFB9_LYRM3"/>
    <property type="match status" value="1"/>
</dbReference>
<keyword evidence="4" id="KW-0813">Transport</keyword>
<keyword evidence="10" id="KW-0472">Membrane</keyword>
<organism evidence="13 14">
    <name type="scientific">Castilleja foliolosa</name>
    <dbReference type="NCBI Taxonomy" id="1961234"/>
    <lineage>
        <taxon>Eukaryota</taxon>
        <taxon>Viridiplantae</taxon>
        <taxon>Streptophyta</taxon>
        <taxon>Embryophyta</taxon>
        <taxon>Tracheophyta</taxon>
        <taxon>Spermatophyta</taxon>
        <taxon>Magnoliopsida</taxon>
        <taxon>eudicotyledons</taxon>
        <taxon>Gunneridae</taxon>
        <taxon>Pentapetalae</taxon>
        <taxon>asterids</taxon>
        <taxon>lamiids</taxon>
        <taxon>Lamiales</taxon>
        <taxon>Orobanchaceae</taxon>
        <taxon>Pedicularideae</taxon>
        <taxon>Castillejinae</taxon>
        <taxon>Castilleja</taxon>
    </lineage>
</organism>
<evidence type="ECO:0000256" key="5">
    <source>
        <dbReference type="ARBA" id="ARBA00022660"/>
    </source>
</evidence>
<dbReference type="PANTHER" id="PTHR12868">
    <property type="entry name" value="NADH-UBIQUINONE OXIDOREDUCTASE B22 SUBUNIT"/>
    <property type="match status" value="1"/>
</dbReference>
<dbReference type="PANTHER" id="PTHR12868:SF0">
    <property type="entry name" value="NADH DEHYDROGENASE [UBIQUINONE] 1 BETA SUBCOMPLEX SUBUNIT 9"/>
    <property type="match status" value="1"/>
</dbReference>
<comment type="caution">
    <text evidence="13">The sequence shown here is derived from an EMBL/GenBank/DDBJ whole genome shotgun (WGS) entry which is preliminary data.</text>
</comment>
<gene>
    <name evidence="13" type="primary">AFC2_2</name>
    <name evidence="13" type="ORF">CASFOL_035904</name>
</gene>
<dbReference type="InterPro" id="IPR033034">
    <property type="entry name" value="NDUFB9"/>
</dbReference>
<keyword evidence="8" id="KW-0007">Acetylation</keyword>